<comment type="caution">
    <text evidence="1">The sequence shown here is derived from an EMBL/GenBank/DDBJ whole genome shotgun (WGS) entry which is preliminary data.</text>
</comment>
<evidence type="ECO:0008006" key="3">
    <source>
        <dbReference type="Google" id="ProtNLM"/>
    </source>
</evidence>
<dbReference type="OrthoDB" id="771385at2"/>
<protein>
    <recommendedName>
        <fullName evidence="3">Lipoprotein</fullName>
    </recommendedName>
</protein>
<dbReference type="RefSeq" id="WP_131552226.1">
    <property type="nucleotide sequence ID" value="NZ_SJSK01000001.1"/>
</dbReference>
<sequence length="123" mass="13651">MKKVHYLITLISATLFGCNFNGNNDNLSIGVKSTDAGYSFEASYPEKKTEKVVAYLEKTLGDDKIFTAPSDIKDEEVALGDSVKFYLKSSPGNIEIDFKKQHNSEASYVKLVNMCKGVKEVLK</sequence>
<gene>
    <name evidence="1" type="ORF">EZ428_06240</name>
</gene>
<dbReference type="AlphaFoldDB" id="A0A4R0N4R0"/>
<dbReference type="Proteomes" id="UP000292884">
    <property type="component" value="Unassembled WGS sequence"/>
</dbReference>
<proteinExistence type="predicted"/>
<evidence type="ECO:0000313" key="1">
    <source>
        <dbReference type="EMBL" id="TCC94367.1"/>
    </source>
</evidence>
<dbReference type="PROSITE" id="PS51257">
    <property type="entry name" value="PROKAR_LIPOPROTEIN"/>
    <property type="match status" value="1"/>
</dbReference>
<dbReference type="EMBL" id="SJSK01000001">
    <property type="protein sequence ID" value="TCC94367.1"/>
    <property type="molecule type" value="Genomic_DNA"/>
</dbReference>
<name>A0A4R0N4R0_9SPHI</name>
<organism evidence="1 2">
    <name type="scientific">Pedobacter frigiditerrae</name>
    <dbReference type="NCBI Taxonomy" id="2530452"/>
    <lineage>
        <taxon>Bacteria</taxon>
        <taxon>Pseudomonadati</taxon>
        <taxon>Bacteroidota</taxon>
        <taxon>Sphingobacteriia</taxon>
        <taxon>Sphingobacteriales</taxon>
        <taxon>Sphingobacteriaceae</taxon>
        <taxon>Pedobacter</taxon>
    </lineage>
</organism>
<reference evidence="1 2" key="1">
    <citation type="submission" date="2019-02" db="EMBL/GenBank/DDBJ databases">
        <title>Pedobacter sp. RP-1-13 sp. nov., isolated from Arctic soil.</title>
        <authorList>
            <person name="Dahal R.H."/>
        </authorList>
    </citation>
    <scope>NUCLEOTIDE SEQUENCE [LARGE SCALE GENOMIC DNA]</scope>
    <source>
        <strain evidence="1 2">RP-1-13</strain>
    </source>
</reference>
<keyword evidence="2" id="KW-1185">Reference proteome</keyword>
<accession>A0A4R0N4R0</accession>
<evidence type="ECO:0000313" key="2">
    <source>
        <dbReference type="Proteomes" id="UP000292884"/>
    </source>
</evidence>